<keyword evidence="7" id="KW-1185">Reference proteome</keyword>
<dbReference type="GO" id="GO:0005975">
    <property type="term" value="P:carbohydrate metabolic process"/>
    <property type="evidence" value="ECO:0007669"/>
    <property type="project" value="InterPro"/>
</dbReference>
<protein>
    <submittedName>
        <fullName evidence="6">Glycoside hydrolase</fullName>
    </submittedName>
</protein>
<sequence length="1494" mass="158839">MRMKTLYRTRKAVYLHERRAMRDPIQRRKGEFSLRKIKTIQAGKKAVSFMLTCTMSISLFAVSAPAAANAAEGDVIVFKTQSGGVFDGMPLFDGEPEHLDEFVDAYFDYTGLEGPAVYVTGSRNHYTLKEGPNAGRKIPGALSAADNVQGVSTDFPALVGMGQTWNKELLADIGSVMGSEKISQLKVKQGESNIHGGANASASVAFTVVSDMRINPLSGRFDEGFSEDPFMAGELIDSMAAGLGGTDQEKSEDGFWMRAAVGTKHFSVYNAQWYRFGTNSSAGPRAIFEYQTLSPIKALASGSVAGVMTSYGTTNGVPNIISPYQRYANEQSRFGVYSSPDFNGDQHTFNSSISNGYDASYAKDRTLATVLMALAKSNAGRPSPSEANGDADVAALVGAVRDGVYGITEDDLIEAARPHVNQLVRLGIFNETDENGIPQNYPFASEAKDVRAEPATYALPEHQEVALRAAQESIVLLKNDGTLPLAKDKKAAISGVYADSRFKTTYSVGTTPAIPDAGDSPLLSIIKQIGADHVSYDLGGKVIALKSKANGEFVAADTNANVEEGSQLITTNAPLDTNANAQLFRVIDLGQEGVSLLSLANNRFVTSPTGDASNPENLKVKNTDNTPLNLTHNDWDLAQMNGSTSTIPSRLRIERNDDDTVSIVTNGYRTGFSGEFADWYYANGRIVTTADHKLTVPSAPIGSAAANANRTDEVKFEETVVKEVGAEAAARAKVDDYAIVFVGAIPRHSAGEGNDRSSLYMGEDDYELVDKVSAAFAAEGKKTIVVVKSSFPVVMEEIQNNPNVSAIVYQPYGGQYDSKALAQVLYGDYAPTGRLASTWYADMSAFPAISDYSIPKSFPAHQLGVNIDPRYTVDMTNADPVESKLTYMYASAPVTYEFGYGLSYSSFEYSNLQAPSAVSGSEPLTVTVQVRNDGSVDTSEVVQLYVRNPNTAYGSYAPSKKLAAFEKVELAAGETKTVSLSVDPGDFAVWDVNQGDFIVEGGNYSLMVGASSDDIRLTGNMYVSGSALGKLTLAEPFNVFDHSYASNDVVYHEVSKERTAVNLKNKRIVGGYYAVASTRNGSWTALPKVDLTGAKKVTASVASDANGGVITLHADSPSSAPIAVIDVPATTSRSYTIENAGVPVTELGYTNVSADLSNTSLTGTHDLYIVFKAADLRIDSLSIETAPAGGGSGPIVIPQPTEEPKPTAPAAASAEVKPAVQADQEKAGALKLPGITVASDVVSIEIPGEAGYALAEVKVKGAKQGEITTFARMNADGTLTPVPSIVKTDDNGETILLALVSSEGLYVPLSVSRSFKDVPSEAWYAGVVADATSKLLLNGTGDGNMRPLARTTTAHSLMVALNVLGVTPEKEADDAAWHDAVMRTAEDIGLRTDDVAPESVMSREGMALILKDALAYAGVETDLADAEADGLLEGFADAHQLSGEGRIAFAAMVKHGIFKGKDDGQLHPASWLTRAELAAVALRAREAIDKTFFS</sequence>
<dbReference type="Pfam" id="PF01915">
    <property type="entry name" value="Glyco_hydro_3_C"/>
    <property type="match status" value="1"/>
</dbReference>
<feature type="domain" description="CBM6" evidence="4">
    <location>
        <begin position="1042"/>
        <end position="1184"/>
    </location>
</feature>
<dbReference type="InterPro" id="IPR036962">
    <property type="entry name" value="Glyco_hydro_3_N_sf"/>
</dbReference>
<gene>
    <name evidence="6" type="ORF">D3P08_05365</name>
</gene>
<dbReference type="PROSITE" id="PS51272">
    <property type="entry name" value="SLH"/>
    <property type="match status" value="2"/>
</dbReference>
<proteinExistence type="inferred from homology"/>
<dbReference type="InterPro" id="IPR013783">
    <property type="entry name" value="Ig-like_fold"/>
</dbReference>
<dbReference type="InterPro" id="IPR002772">
    <property type="entry name" value="Glyco_hydro_3_C"/>
</dbReference>
<comment type="similarity">
    <text evidence="1">Belongs to the glycosyl hydrolase 3 family.</text>
</comment>
<dbReference type="InterPro" id="IPR001764">
    <property type="entry name" value="Glyco_hydro_3_N"/>
</dbReference>
<evidence type="ECO:0000256" key="1">
    <source>
        <dbReference type="ARBA" id="ARBA00005336"/>
    </source>
</evidence>
<dbReference type="PROSITE" id="PS51175">
    <property type="entry name" value="CBM6"/>
    <property type="match status" value="1"/>
</dbReference>
<evidence type="ECO:0000259" key="4">
    <source>
        <dbReference type="PROSITE" id="PS51175"/>
    </source>
</evidence>
<evidence type="ECO:0000313" key="7">
    <source>
        <dbReference type="Proteomes" id="UP000266482"/>
    </source>
</evidence>
<dbReference type="OrthoDB" id="9805821at2"/>
<dbReference type="SUPFAM" id="SSF52279">
    <property type="entry name" value="Beta-D-glucan exohydrolase, C-terminal domain"/>
    <property type="match status" value="2"/>
</dbReference>
<dbReference type="SUPFAM" id="SSF51445">
    <property type="entry name" value="(Trans)glycosidases"/>
    <property type="match status" value="1"/>
</dbReference>
<dbReference type="EMBL" id="QXQA01000002">
    <property type="protein sequence ID" value="RIX59567.1"/>
    <property type="molecule type" value="Genomic_DNA"/>
</dbReference>
<dbReference type="Pfam" id="PF00933">
    <property type="entry name" value="Glyco_hydro_3"/>
    <property type="match status" value="1"/>
</dbReference>
<dbReference type="InterPro" id="IPR005084">
    <property type="entry name" value="CBM6"/>
</dbReference>
<name>A0A3A1VG83_9BACL</name>
<organism evidence="6 7">
    <name type="scientific">Paenibacillus nanensis</name>
    <dbReference type="NCBI Taxonomy" id="393251"/>
    <lineage>
        <taxon>Bacteria</taxon>
        <taxon>Bacillati</taxon>
        <taxon>Bacillota</taxon>
        <taxon>Bacilli</taxon>
        <taxon>Bacillales</taxon>
        <taxon>Paenibacillaceae</taxon>
        <taxon>Paenibacillus</taxon>
    </lineage>
</organism>
<dbReference type="Pfam" id="PF14310">
    <property type="entry name" value="Fn3-like"/>
    <property type="match status" value="1"/>
</dbReference>
<dbReference type="SMART" id="SM01217">
    <property type="entry name" value="Fn3_like"/>
    <property type="match status" value="1"/>
</dbReference>
<dbReference type="Gene3D" id="3.20.20.300">
    <property type="entry name" value="Glycoside hydrolase, family 3, N-terminal domain"/>
    <property type="match status" value="1"/>
</dbReference>
<comment type="caution">
    <text evidence="6">The sequence shown here is derived from an EMBL/GenBank/DDBJ whole genome shotgun (WGS) entry which is preliminary data.</text>
</comment>
<evidence type="ECO:0000256" key="2">
    <source>
        <dbReference type="ARBA" id="ARBA00022729"/>
    </source>
</evidence>
<dbReference type="InterPro" id="IPR017853">
    <property type="entry name" value="GH"/>
</dbReference>
<dbReference type="Gene3D" id="2.60.120.260">
    <property type="entry name" value="Galactose-binding domain-like"/>
    <property type="match status" value="1"/>
</dbReference>
<dbReference type="CDD" id="cd04084">
    <property type="entry name" value="CBM6_xylanase-like"/>
    <property type="match status" value="1"/>
</dbReference>
<evidence type="ECO:0000313" key="6">
    <source>
        <dbReference type="EMBL" id="RIX59567.1"/>
    </source>
</evidence>
<dbReference type="GO" id="GO:0030246">
    <property type="term" value="F:carbohydrate binding"/>
    <property type="evidence" value="ECO:0007669"/>
    <property type="project" value="InterPro"/>
</dbReference>
<dbReference type="PANTHER" id="PTHR42715:SF10">
    <property type="entry name" value="BETA-GLUCOSIDASE"/>
    <property type="match status" value="1"/>
</dbReference>
<feature type="domain" description="SLH" evidence="5">
    <location>
        <begin position="1311"/>
        <end position="1374"/>
    </location>
</feature>
<dbReference type="Pfam" id="PF03422">
    <property type="entry name" value="CBM_6"/>
    <property type="match status" value="1"/>
</dbReference>
<dbReference type="SMART" id="SM00606">
    <property type="entry name" value="CBD_IV"/>
    <property type="match status" value="1"/>
</dbReference>
<dbReference type="Proteomes" id="UP000266482">
    <property type="component" value="Unassembled WGS sequence"/>
</dbReference>
<feature type="domain" description="SLH" evidence="5">
    <location>
        <begin position="1432"/>
        <end position="1494"/>
    </location>
</feature>
<dbReference type="PANTHER" id="PTHR42715">
    <property type="entry name" value="BETA-GLUCOSIDASE"/>
    <property type="match status" value="1"/>
</dbReference>
<keyword evidence="3 6" id="KW-0378">Hydrolase</keyword>
<dbReference type="Gene3D" id="2.60.40.10">
    <property type="entry name" value="Immunoglobulins"/>
    <property type="match status" value="1"/>
</dbReference>
<dbReference type="GO" id="GO:0008422">
    <property type="term" value="F:beta-glucosidase activity"/>
    <property type="evidence" value="ECO:0007669"/>
    <property type="project" value="UniProtKB-ARBA"/>
</dbReference>
<dbReference type="SUPFAM" id="SSF49785">
    <property type="entry name" value="Galactose-binding domain-like"/>
    <property type="match status" value="1"/>
</dbReference>
<keyword evidence="2" id="KW-0732">Signal</keyword>
<dbReference type="InterPro" id="IPR036881">
    <property type="entry name" value="Glyco_hydro_3_C_sf"/>
</dbReference>
<dbReference type="FunFam" id="2.60.40.10:FF:000495">
    <property type="entry name" value="Periplasmic beta-glucosidase"/>
    <property type="match status" value="1"/>
</dbReference>
<dbReference type="InterPro" id="IPR050288">
    <property type="entry name" value="Cellulose_deg_GH3"/>
</dbReference>
<evidence type="ECO:0000256" key="3">
    <source>
        <dbReference type="ARBA" id="ARBA00022801"/>
    </source>
</evidence>
<reference evidence="6 7" key="1">
    <citation type="submission" date="2018-09" db="EMBL/GenBank/DDBJ databases">
        <title>Paenibacillus aracenensis nov. sp. isolated from a cave in southern Spain.</title>
        <authorList>
            <person name="Jurado V."/>
            <person name="Gutierrez-Patricio S."/>
            <person name="Gonzalez-Pimentel J.L."/>
            <person name="Miller A.Z."/>
            <person name="Laiz L."/>
            <person name="Saiz-Jimenez C."/>
        </authorList>
    </citation>
    <scope>NUCLEOTIDE SEQUENCE [LARGE SCALE GENOMIC DNA]</scope>
    <source>
        <strain evidence="6 7">DSM 22867</strain>
    </source>
</reference>
<evidence type="ECO:0000259" key="5">
    <source>
        <dbReference type="PROSITE" id="PS51272"/>
    </source>
</evidence>
<dbReference type="InterPro" id="IPR001119">
    <property type="entry name" value="SLH_dom"/>
</dbReference>
<dbReference type="Gene3D" id="3.40.50.1700">
    <property type="entry name" value="Glycoside hydrolase family 3 C-terminal domain"/>
    <property type="match status" value="2"/>
</dbReference>
<dbReference type="InterPro" id="IPR026891">
    <property type="entry name" value="Fn3-like"/>
</dbReference>
<dbReference type="InterPro" id="IPR006584">
    <property type="entry name" value="Cellulose-bd_IV"/>
</dbReference>
<dbReference type="InterPro" id="IPR008979">
    <property type="entry name" value="Galactose-bd-like_sf"/>
</dbReference>
<accession>A0A3A1VG83</accession>
<dbReference type="Pfam" id="PF00395">
    <property type="entry name" value="SLH"/>
    <property type="match status" value="2"/>
</dbReference>